<sequence length="75" mass="7339">VGVADTMGGCVVIGICEIMGADGIMLWVVDKGIVDMAGAIDVSDVVVKAGTGPSYESTGGKEGEGNVQPVGAGVE</sequence>
<name>A0AA38FAQ8_TAXCH</name>
<dbReference type="AlphaFoldDB" id="A0AA38FAQ8"/>
<evidence type="ECO:0000313" key="2">
    <source>
        <dbReference type="EMBL" id="KAH9295658.1"/>
    </source>
</evidence>
<keyword evidence="3" id="KW-1185">Reference proteome</keyword>
<evidence type="ECO:0000313" key="3">
    <source>
        <dbReference type="Proteomes" id="UP000824469"/>
    </source>
</evidence>
<evidence type="ECO:0000256" key="1">
    <source>
        <dbReference type="SAM" id="MobiDB-lite"/>
    </source>
</evidence>
<organism evidence="2 3">
    <name type="scientific">Taxus chinensis</name>
    <name type="common">Chinese yew</name>
    <name type="synonym">Taxus wallichiana var. chinensis</name>
    <dbReference type="NCBI Taxonomy" id="29808"/>
    <lineage>
        <taxon>Eukaryota</taxon>
        <taxon>Viridiplantae</taxon>
        <taxon>Streptophyta</taxon>
        <taxon>Embryophyta</taxon>
        <taxon>Tracheophyta</taxon>
        <taxon>Spermatophyta</taxon>
        <taxon>Pinopsida</taxon>
        <taxon>Pinidae</taxon>
        <taxon>Conifers II</taxon>
        <taxon>Cupressales</taxon>
        <taxon>Taxaceae</taxon>
        <taxon>Taxus</taxon>
    </lineage>
</organism>
<proteinExistence type="predicted"/>
<gene>
    <name evidence="2" type="ORF">KI387_039246</name>
</gene>
<feature type="non-terminal residue" evidence="2">
    <location>
        <position position="1"/>
    </location>
</feature>
<feature type="non-terminal residue" evidence="2">
    <location>
        <position position="75"/>
    </location>
</feature>
<protein>
    <submittedName>
        <fullName evidence="2">Uncharacterized protein</fullName>
    </submittedName>
</protein>
<feature type="region of interest" description="Disordered" evidence="1">
    <location>
        <begin position="52"/>
        <end position="75"/>
    </location>
</feature>
<comment type="caution">
    <text evidence="2">The sequence shown here is derived from an EMBL/GenBank/DDBJ whole genome shotgun (WGS) entry which is preliminary data.</text>
</comment>
<reference evidence="2 3" key="1">
    <citation type="journal article" date="2021" name="Nat. Plants">
        <title>The Taxus genome provides insights into paclitaxel biosynthesis.</title>
        <authorList>
            <person name="Xiong X."/>
            <person name="Gou J."/>
            <person name="Liao Q."/>
            <person name="Li Y."/>
            <person name="Zhou Q."/>
            <person name="Bi G."/>
            <person name="Li C."/>
            <person name="Du R."/>
            <person name="Wang X."/>
            <person name="Sun T."/>
            <person name="Guo L."/>
            <person name="Liang H."/>
            <person name="Lu P."/>
            <person name="Wu Y."/>
            <person name="Zhang Z."/>
            <person name="Ro D.K."/>
            <person name="Shang Y."/>
            <person name="Huang S."/>
            <person name="Yan J."/>
        </authorList>
    </citation>
    <scope>NUCLEOTIDE SEQUENCE [LARGE SCALE GENOMIC DNA]</scope>
    <source>
        <strain evidence="2">Ta-2019</strain>
    </source>
</reference>
<dbReference type="Proteomes" id="UP000824469">
    <property type="component" value="Unassembled WGS sequence"/>
</dbReference>
<dbReference type="EMBL" id="JAHRHJ020000011">
    <property type="protein sequence ID" value="KAH9295658.1"/>
    <property type="molecule type" value="Genomic_DNA"/>
</dbReference>
<accession>A0AA38FAQ8</accession>